<name>A0ABM4BWQ5_HYDVU</name>
<organism evidence="1 3">
    <name type="scientific">Hydra vulgaris</name>
    <name type="common">Hydra</name>
    <name type="synonym">Hydra attenuata</name>
    <dbReference type="NCBI Taxonomy" id="6087"/>
    <lineage>
        <taxon>Eukaryota</taxon>
        <taxon>Metazoa</taxon>
        <taxon>Cnidaria</taxon>
        <taxon>Hydrozoa</taxon>
        <taxon>Hydroidolina</taxon>
        <taxon>Anthoathecata</taxon>
        <taxon>Aplanulata</taxon>
        <taxon>Hydridae</taxon>
        <taxon>Hydra</taxon>
    </lineage>
</organism>
<evidence type="ECO:0000313" key="3">
    <source>
        <dbReference type="RefSeq" id="XP_065653661.1"/>
    </source>
</evidence>
<evidence type="ECO:0000313" key="2">
    <source>
        <dbReference type="RefSeq" id="XP_065653660.1"/>
    </source>
</evidence>
<dbReference type="RefSeq" id="XP_065653660.1">
    <property type="nucleotide sequence ID" value="XM_065797588.1"/>
</dbReference>
<proteinExistence type="predicted"/>
<dbReference type="RefSeq" id="XP_065653661.1">
    <property type="nucleotide sequence ID" value="XM_065797589.1"/>
</dbReference>
<dbReference type="GeneID" id="136080656"/>
<gene>
    <name evidence="2 3" type="primary">LOC136080656</name>
</gene>
<accession>A0ABM4BWQ5</accession>
<dbReference type="Proteomes" id="UP001652625">
    <property type="component" value="Chromosome 05"/>
</dbReference>
<evidence type="ECO:0000313" key="1">
    <source>
        <dbReference type="Proteomes" id="UP001652625"/>
    </source>
</evidence>
<keyword evidence="1" id="KW-1185">Reference proteome</keyword>
<sequence>MFVSIQYDMKKILNRLERIETQVASISNNSAIGMTVKPDINRWNQLPLLTDDDLVLLKETLCNKGMLESLIMFKQKKANRYAARSNFIRRNVKKHLEELETPNSSLQIKLQDLQQNDSLPCSSSIEKYLVDKSEVIDFEIVDDRCKNKAIGFEGDTNNVKFTNGSFSQLSSSDENDCNDYYPSCSSEGDANEHNKSLQDLLATWSVKHNIRHTALSDLLVILGRYHSLPKDARTVLKTKKLADIIPM</sequence>
<reference evidence="2 3" key="1">
    <citation type="submission" date="2025-05" db="UniProtKB">
        <authorList>
            <consortium name="RefSeq"/>
        </authorList>
    </citation>
    <scope>IDENTIFICATION</scope>
</reference>
<protein>
    <submittedName>
        <fullName evidence="2 3">Uncharacterized protein LOC136080656 isoform X1</fullName>
    </submittedName>
</protein>